<evidence type="ECO:0000313" key="1">
    <source>
        <dbReference type="EMBL" id="SCX80933.1"/>
    </source>
</evidence>
<dbReference type="STRING" id="582692.SAMN05720606_10190"/>
<proteinExistence type="predicted"/>
<dbReference type="AlphaFoldDB" id="A0A1G5ASQ8"/>
<evidence type="ECO:0008006" key="3">
    <source>
        <dbReference type="Google" id="ProtNLM"/>
    </source>
</evidence>
<organism evidence="1 2">
    <name type="scientific">Paenibacillus polysaccharolyticus</name>
    <dbReference type="NCBI Taxonomy" id="582692"/>
    <lineage>
        <taxon>Bacteria</taxon>
        <taxon>Bacillati</taxon>
        <taxon>Bacillota</taxon>
        <taxon>Bacilli</taxon>
        <taxon>Bacillales</taxon>
        <taxon>Paenibacillaceae</taxon>
        <taxon>Paenibacillus</taxon>
    </lineage>
</organism>
<sequence length="124" mass="13748">MYRLYDPKTNGFALAEFNPNASTKHMHITIKPGSQLAANEVKSGFIANQRSVLLKEGKIVLRNNFYVVLNDVSFSSSGSAAMIMGRHPGSGADRWEHIQTGKSLRMISDEQGMQFEDEEAEIEG</sequence>
<dbReference type="EMBL" id="FMVM01000001">
    <property type="protein sequence ID" value="SCX80933.1"/>
    <property type="molecule type" value="Genomic_DNA"/>
</dbReference>
<reference evidence="2" key="1">
    <citation type="submission" date="2016-10" db="EMBL/GenBank/DDBJ databases">
        <authorList>
            <person name="Varghese N."/>
            <person name="Submissions S."/>
        </authorList>
    </citation>
    <scope>NUCLEOTIDE SEQUENCE [LARGE SCALE GENOMIC DNA]</scope>
    <source>
        <strain evidence="2">BL9</strain>
    </source>
</reference>
<gene>
    <name evidence="1" type="ORF">SAMN05720606_10190</name>
</gene>
<protein>
    <recommendedName>
        <fullName evidence="3">DUF4357 domain-containing protein</fullName>
    </recommendedName>
</protein>
<dbReference type="Proteomes" id="UP000198538">
    <property type="component" value="Unassembled WGS sequence"/>
</dbReference>
<name>A0A1G5ASQ8_9BACL</name>
<dbReference type="RefSeq" id="WP_090914857.1">
    <property type="nucleotide sequence ID" value="NZ_FMVM01000001.1"/>
</dbReference>
<accession>A0A1G5ASQ8</accession>
<keyword evidence="2" id="KW-1185">Reference proteome</keyword>
<evidence type="ECO:0000313" key="2">
    <source>
        <dbReference type="Proteomes" id="UP000198538"/>
    </source>
</evidence>